<sequence length="101" mass="10827">MEQWPVKMKHTFYLVVFALCSVEFGLVSAALPPWSADGQQALKRVARQIPPPPPPPSPPQPQDIPGYPGLADMFEDAGAAMGASRDRREAKGGGAMPTRKG</sequence>
<protein>
    <submittedName>
        <fullName evidence="1">Uncharacterized protein</fullName>
    </submittedName>
</protein>
<evidence type="ECO:0000313" key="2">
    <source>
        <dbReference type="Proteomes" id="UP001064048"/>
    </source>
</evidence>
<dbReference type="Proteomes" id="UP001064048">
    <property type="component" value="Chromosome 21"/>
</dbReference>
<dbReference type="EMBL" id="CM046121">
    <property type="protein sequence ID" value="KAI8434395.1"/>
    <property type="molecule type" value="Genomic_DNA"/>
</dbReference>
<organism evidence="1 2">
    <name type="scientific">Choristoneura fumiferana</name>
    <name type="common">Spruce budworm moth</name>
    <name type="synonym">Archips fumiferana</name>
    <dbReference type="NCBI Taxonomy" id="7141"/>
    <lineage>
        <taxon>Eukaryota</taxon>
        <taxon>Metazoa</taxon>
        <taxon>Ecdysozoa</taxon>
        <taxon>Arthropoda</taxon>
        <taxon>Hexapoda</taxon>
        <taxon>Insecta</taxon>
        <taxon>Pterygota</taxon>
        <taxon>Neoptera</taxon>
        <taxon>Endopterygota</taxon>
        <taxon>Lepidoptera</taxon>
        <taxon>Glossata</taxon>
        <taxon>Ditrysia</taxon>
        <taxon>Tortricoidea</taxon>
        <taxon>Tortricidae</taxon>
        <taxon>Tortricinae</taxon>
        <taxon>Choristoneura</taxon>
    </lineage>
</organism>
<reference evidence="1 2" key="1">
    <citation type="journal article" date="2022" name="Genome Biol. Evol.">
        <title>The Spruce Budworm Genome: Reconstructing the Evolutionary History of Antifreeze Proteins.</title>
        <authorList>
            <person name="Beliveau C."/>
            <person name="Gagne P."/>
            <person name="Picq S."/>
            <person name="Vernygora O."/>
            <person name="Keeling C.I."/>
            <person name="Pinkney K."/>
            <person name="Doucet D."/>
            <person name="Wen F."/>
            <person name="Johnston J.S."/>
            <person name="Maaroufi H."/>
            <person name="Boyle B."/>
            <person name="Laroche J."/>
            <person name="Dewar K."/>
            <person name="Juretic N."/>
            <person name="Blackburn G."/>
            <person name="Nisole A."/>
            <person name="Brunet B."/>
            <person name="Brandao M."/>
            <person name="Lumley L."/>
            <person name="Duan J."/>
            <person name="Quan G."/>
            <person name="Lucarotti C.J."/>
            <person name="Roe A.D."/>
            <person name="Sperling F.A.H."/>
            <person name="Levesque R.C."/>
            <person name="Cusson M."/>
        </authorList>
    </citation>
    <scope>NUCLEOTIDE SEQUENCE [LARGE SCALE GENOMIC DNA]</scope>
    <source>
        <strain evidence="1">Glfc:IPQL:Cfum</strain>
    </source>
</reference>
<accession>A0ACC0KDK3</accession>
<proteinExistence type="predicted"/>
<evidence type="ECO:0000313" key="1">
    <source>
        <dbReference type="EMBL" id="KAI8434395.1"/>
    </source>
</evidence>
<name>A0ACC0KDK3_CHOFU</name>
<comment type="caution">
    <text evidence="1">The sequence shown here is derived from an EMBL/GenBank/DDBJ whole genome shotgun (WGS) entry which is preliminary data.</text>
</comment>
<gene>
    <name evidence="1" type="ORF">MSG28_012434</name>
</gene>
<keyword evidence="2" id="KW-1185">Reference proteome</keyword>